<reference evidence="6" key="1">
    <citation type="submission" date="2017-01" db="EMBL/GenBank/DDBJ databases">
        <title>A deep insight into the sialotranscriptome of adult male and female Cluex tarsalis mosquitoes.</title>
        <authorList>
            <person name="Ribeiro J.M."/>
            <person name="Moreira F."/>
            <person name="Bernard K.A."/>
            <person name="Calvo E."/>
        </authorList>
    </citation>
    <scope>NUCLEOTIDE SEQUENCE</scope>
    <source>
        <strain evidence="6">Kern County</strain>
        <tissue evidence="6">Salivary glands</tissue>
    </source>
</reference>
<keyword evidence="5" id="KW-0472">Membrane</keyword>
<evidence type="ECO:0000256" key="1">
    <source>
        <dbReference type="ARBA" id="ARBA00006484"/>
    </source>
</evidence>
<accession>A0A1Q3FND8</accession>
<dbReference type="Gene3D" id="3.40.50.720">
    <property type="entry name" value="NAD(P)-binding Rossmann-like Domain"/>
    <property type="match status" value="1"/>
</dbReference>
<feature type="transmembrane region" description="Helical" evidence="5">
    <location>
        <begin position="6"/>
        <end position="27"/>
    </location>
</feature>
<evidence type="ECO:0000256" key="2">
    <source>
        <dbReference type="ARBA" id="ARBA00022857"/>
    </source>
</evidence>
<dbReference type="PIRSF" id="PIRSF000126">
    <property type="entry name" value="11-beta-HSD1"/>
    <property type="match status" value="1"/>
</dbReference>
<dbReference type="InterPro" id="IPR051019">
    <property type="entry name" value="VLCFA-Steroid_DH"/>
</dbReference>
<dbReference type="SUPFAM" id="SSF51735">
    <property type="entry name" value="NAD(P)-binding Rossmann-fold domains"/>
    <property type="match status" value="1"/>
</dbReference>
<protein>
    <submittedName>
        <fullName evidence="6">Putative 17 beta-hydroxysteroid dehydrogenase type 3</fullName>
    </submittedName>
</protein>
<dbReference type="PRINTS" id="PR00081">
    <property type="entry name" value="GDHRDH"/>
</dbReference>
<keyword evidence="5" id="KW-1133">Transmembrane helix</keyword>
<keyword evidence="5" id="KW-0812">Transmembrane</keyword>
<dbReference type="AlphaFoldDB" id="A0A1Q3FND8"/>
<evidence type="ECO:0000313" key="6">
    <source>
        <dbReference type="EMBL" id="JAV29119.1"/>
    </source>
</evidence>
<evidence type="ECO:0000256" key="4">
    <source>
        <dbReference type="RuleBase" id="RU000363"/>
    </source>
</evidence>
<evidence type="ECO:0000256" key="3">
    <source>
        <dbReference type="ARBA" id="ARBA00023002"/>
    </source>
</evidence>
<dbReference type="Pfam" id="PF00106">
    <property type="entry name" value="adh_short"/>
    <property type="match status" value="1"/>
</dbReference>
<dbReference type="InterPro" id="IPR002347">
    <property type="entry name" value="SDR_fam"/>
</dbReference>
<dbReference type="FunFam" id="3.40.50.720:FF:000137">
    <property type="entry name" value="Hydroxysteroid (17-beta) dehydrogenase 3"/>
    <property type="match status" value="1"/>
</dbReference>
<dbReference type="PANTHER" id="PTHR43899:SF13">
    <property type="entry name" value="RH59310P"/>
    <property type="match status" value="1"/>
</dbReference>
<keyword evidence="2" id="KW-0521">NADP</keyword>
<organism evidence="6">
    <name type="scientific">Culex tarsalis</name>
    <name type="common">Encephalitis mosquito</name>
    <dbReference type="NCBI Taxonomy" id="7177"/>
    <lineage>
        <taxon>Eukaryota</taxon>
        <taxon>Metazoa</taxon>
        <taxon>Ecdysozoa</taxon>
        <taxon>Arthropoda</taxon>
        <taxon>Hexapoda</taxon>
        <taxon>Insecta</taxon>
        <taxon>Pterygota</taxon>
        <taxon>Neoptera</taxon>
        <taxon>Endopterygota</taxon>
        <taxon>Diptera</taxon>
        <taxon>Nematocera</taxon>
        <taxon>Culicoidea</taxon>
        <taxon>Culicidae</taxon>
        <taxon>Culicinae</taxon>
        <taxon>Culicini</taxon>
        <taxon>Culex</taxon>
        <taxon>Culex</taxon>
    </lineage>
</organism>
<dbReference type="PRINTS" id="PR00080">
    <property type="entry name" value="SDRFAMILY"/>
</dbReference>
<proteinExistence type="inferred from homology"/>
<dbReference type="GO" id="GO:0016491">
    <property type="term" value="F:oxidoreductase activity"/>
    <property type="evidence" value="ECO:0007669"/>
    <property type="project" value="UniProtKB-KW"/>
</dbReference>
<dbReference type="CDD" id="cd05356">
    <property type="entry name" value="17beta-HSD1_like_SDR_c"/>
    <property type="match status" value="1"/>
</dbReference>
<evidence type="ECO:0000256" key="5">
    <source>
        <dbReference type="SAM" id="Phobius"/>
    </source>
</evidence>
<dbReference type="GO" id="GO:0005783">
    <property type="term" value="C:endoplasmic reticulum"/>
    <property type="evidence" value="ECO:0007669"/>
    <property type="project" value="TreeGrafter"/>
</dbReference>
<dbReference type="InterPro" id="IPR036291">
    <property type="entry name" value="NAD(P)-bd_dom_sf"/>
</dbReference>
<name>A0A1Q3FND8_CULTA</name>
<keyword evidence="3" id="KW-0560">Oxidoreductase</keyword>
<dbReference type="EMBL" id="GFDL01005926">
    <property type="protein sequence ID" value="JAV29119.1"/>
    <property type="molecule type" value="Transcribed_RNA"/>
</dbReference>
<dbReference type="PANTHER" id="PTHR43899">
    <property type="entry name" value="RH59310P"/>
    <property type="match status" value="1"/>
</dbReference>
<comment type="similarity">
    <text evidence="1 4">Belongs to the short-chain dehydrogenases/reductases (SDR) family.</text>
</comment>
<sequence length="323" mass="36325">MLDTAVTDSVVAVLAVLGIYATLNYLIVNGRTPVGVLCNYFATRRVSFAERYGPWAVITGSSDGIGKQYAFNLAAKGMNVMLISRTESKLVEIAKEISTKYPVQVKWLAVDFSDGFKLYDKLEVALAGLDIGILVNNVGMAHEHPLEFEKICLRELEHIIQVNMVSTIMMTRIVLPEMKRRDRGLVVNVSSSAGLNHLPFLSMYAATKAFLNSFSRALKEELFFTNVHCQLVIPMFVLTNITAEWEQVWWWAMIATNVEKFTRSAVGTIGRSGVTAGYWAHEIQIALIRLMPGWVFSKVFYCIARPFKKQPDEKPVIKINNNY</sequence>